<evidence type="ECO:0000313" key="4">
    <source>
        <dbReference type="EMBL" id="TXR56044.1"/>
    </source>
</evidence>
<keyword evidence="2" id="KW-0812">Transmembrane</keyword>
<dbReference type="CDD" id="cd01949">
    <property type="entry name" value="GGDEF"/>
    <property type="match status" value="1"/>
</dbReference>
<feature type="compositionally biased region" description="Basic and acidic residues" evidence="1">
    <location>
        <begin position="445"/>
        <end position="462"/>
    </location>
</feature>
<evidence type="ECO:0000259" key="3">
    <source>
        <dbReference type="PROSITE" id="PS50887"/>
    </source>
</evidence>
<feature type="transmembrane region" description="Helical" evidence="2">
    <location>
        <begin position="96"/>
        <end position="114"/>
    </location>
</feature>
<feature type="transmembrane region" description="Helical" evidence="2">
    <location>
        <begin position="62"/>
        <end position="84"/>
    </location>
</feature>
<reference evidence="4 5" key="1">
    <citation type="submission" date="2019-07" db="EMBL/GenBank/DDBJ databases">
        <title>Quadrisphaera sp. strain DD2A genome sequencing and assembly.</title>
        <authorList>
            <person name="Kim I."/>
        </authorList>
    </citation>
    <scope>NUCLEOTIDE SEQUENCE [LARGE SCALE GENOMIC DNA]</scope>
    <source>
        <strain evidence="4 5">DD2A</strain>
    </source>
</reference>
<keyword evidence="2" id="KW-1133">Transmembrane helix</keyword>
<protein>
    <submittedName>
        <fullName evidence="4">GGDEF domain-containing protein</fullName>
    </submittedName>
</protein>
<dbReference type="SMART" id="SM00267">
    <property type="entry name" value="GGDEF"/>
    <property type="match status" value="1"/>
</dbReference>
<dbReference type="PROSITE" id="PS50887">
    <property type="entry name" value="GGDEF"/>
    <property type="match status" value="1"/>
</dbReference>
<feature type="transmembrane region" description="Helical" evidence="2">
    <location>
        <begin position="126"/>
        <end position="153"/>
    </location>
</feature>
<dbReference type="RefSeq" id="WP_147926476.1">
    <property type="nucleotide sequence ID" value="NZ_VKAC01000006.1"/>
</dbReference>
<dbReference type="InterPro" id="IPR029787">
    <property type="entry name" value="Nucleotide_cyclase"/>
</dbReference>
<proteinExistence type="predicted"/>
<evidence type="ECO:0000313" key="5">
    <source>
        <dbReference type="Proteomes" id="UP000321234"/>
    </source>
</evidence>
<name>A0A5C8ZEW3_9ACTN</name>
<dbReference type="Gene3D" id="3.30.70.270">
    <property type="match status" value="1"/>
</dbReference>
<dbReference type="InterPro" id="IPR052155">
    <property type="entry name" value="Biofilm_reg_signaling"/>
</dbReference>
<evidence type="ECO:0000256" key="2">
    <source>
        <dbReference type="SAM" id="Phobius"/>
    </source>
</evidence>
<evidence type="ECO:0000256" key="1">
    <source>
        <dbReference type="SAM" id="MobiDB-lite"/>
    </source>
</evidence>
<dbReference type="Proteomes" id="UP000321234">
    <property type="component" value="Unassembled WGS sequence"/>
</dbReference>
<feature type="region of interest" description="Disordered" evidence="1">
    <location>
        <begin position="443"/>
        <end position="472"/>
    </location>
</feature>
<feature type="transmembrane region" description="Helical" evidence="2">
    <location>
        <begin position="6"/>
        <end position="25"/>
    </location>
</feature>
<comment type="caution">
    <text evidence="4">The sequence shown here is derived from an EMBL/GenBank/DDBJ whole genome shotgun (WGS) entry which is preliminary data.</text>
</comment>
<dbReference type="PANTHER" id="PTHR44757:SF2">
    <property type="entry name" value="BIOFILM ARCHITECTURE MAINTENANCE PROTEIN MBAA"/>
    <property type="match status" value="1"/>
</dbReference>
<dbReference type="SUPFAM" id="SSF55073">
    <property type="entry name" value="Nucleotide cyclase"/>
    <property type="match status" value="1"/>
</dbReference>
<dbReference type="Pfam" id="PF00990">
    <property type="entry name" value="GGDEF"/>
    <property type="match status" value="1"/>
</dbReference>
<keyword evidence="2" id="KW-0472">Membrane</keyword>
<dbReference type="InterPro" id="IPR043128">
    <property type="entry name" value="Rev_trsase/Diguanyl_cyclase"/>
</dbReference>
<sequence length="472" mass="47358">MGSLSPAVVGVAALVAAAVLAAVGLRRRAGAGAAAAALVASGLAVLAAVGDDAPLTGDPAPLVLSATASLLLSAGLIAVQMRLLRRRLITSTARSWLDVASGAAMGLGLAWAIGTPLLERSSGASVAWATVVLVPAGAAEIAASFCLTSTLLLRPQDPRMRALGAAALLHLSAEAAGLLGSAGSGAGTVTAAALRVGVVVAVVAAALLRDPAAGATALESTADVVIAPITLTAGSIVMLSWHLVSPLNPAAAWAALVTMVLMTAKTVVVFRQLDVLNTIRALAMTDALTGLGNRRALQEALAGVDAGDVVALVVVDLDRFKAVNDSLGHAAGDELLVELARRLLDGAGEGEVVVRLGGDEFALVVPRASLEAARSRAAEAVRALSRPVRLGHTTASVGASAGVALAPLHATDAVALQERADEAMYSAKGLRGAVVVLGEVPVPPAERRREARRSTDRHRGEEPDPVASGEGR</sequence>
<feature type="transmembrane region" description="Helical" evidence="2">
    <location>
        <begin position="189"/>
        <end position="208"/>
    </location>
</feature>
<dbReference type="InterPro" id="IPR000160">
    <property type="entry name" value="GGDEF_dom"/>
</dbReference>
<dbReference type="PANTHER" id="PTHR44757">
    <property type="entry name" value="DIGUANYLATE CYCLASE DGCP"/>
    <property type="match status" value="1"/>
</dbReference>
<feature type="transmembrane region" description="Helical" evidence="2">
    <location>
        <begin position="220"/>
        <end position="244"/>
    </location>
</feature>
<feature type="transmembrane region" description="Helical" evidence="2">
    <location>
        <begin position="32"/>
        <end position="50"/>
    </location>
</feature>
<feature type="domain" description="GGDEF" evidence="3">
    <location>
        <begin position="308"/>
        <end position="439"/>
    </location>
</feature>
<gene>
    <name evidence="4" type="ORF">FMM08_11365</name>
</gene>
<dbReference type="EMBL" id="VKAC01000006">
    <property type="protein sequence ID" value="TXR56044.1"/>
    <property type="molecule type" value="Genomic_DNA"/>
</dbReference>
<dbReference type="NCBIfam" id="TIGR00254">
    <property type="entry name" value="GGDEF"/>
    <property type="match status" value="1"/>
</dbReference>
<keyword evidence="5" id="KW-1185">Reference proteome</keyword>
<accession>A0A5C8ZEW3</accession>
<organism evidence="4 5">
    <name type="scientific">Quadrisphaera setariae</name>
    <dbReference type="NCBI Taxonomy" id="2593304"/>
    <lineage>
        <taxon>Bacteria</taxon>
        <taxon>Bacillati</taxon>
        <taxon>Actinomycetota</taxon>
        <taxon>Actinomycetes</taxon>
        <taxon>Kineosporiales</taxon>
        <taxon>Kineosporiaceae</taxon>
        <taxon>Quadrisphaera</taxon>
    </lineage>
</organism>
<dbReference type="AlphaFoldDB" id="A0A5C8ZEW3"/>
<dbReference type="OrthoDB" id="23692at2"/>
<feature type="transmembrane region" description="Helical" evidence="2">
    <location>
        <begin position="250"/>
        <end position="270"/>
    </location>
</feature>